<dbReference type="HAMAP" id="MF_02076">
    <property type="entry name" value="Glu_tRNA_synth_type2"/>
    <property type="match status" value="1"/>
</dbReference>
<dbReference type="GO" id="GO:0043604">
    <property type="term" value="P:amide biosynthetic process"/>
    <property type="evidence" value="ECO:0007669"/>
    <property type="project" value="TreeGrafter"/>
</dbReference>
<evidence type="ECO:0000313" key="15">
    <source>
        <dbReference type="EMBL" id="BAJ49273.1"/>
    </source>
</evidence>
<dbReference type="EMBL" id="AP011837">
    <property type="protein sequence ID" value="BAJ47449.1"/>
    <property type="molecule type" value="Genomic_DNA"/>
</dbReference>
<dbReference type="EC" id="6.1.1.17" evidence="10"/>
<evidence type="ECO:0000256" key="4">
    <source>
        <dbReference type="ARBA" id="ARBA00022598"/>
    </source>
</evidence>
<dbReference type="GO" id="GO:0005829">
    <property type="term" value="C:cytosol"/>
    <property type="evidence" value="ECO:0007669"/>
    <property type="project" value="TreeGrafter"/>
</dbReference>
<comment type="similarity">
    <text evidence="2 10">Belongs to the class-I aminoacyl-tRNA synthetase family. Glutamate--tRNA ligase type 2 subfamily.</text>
</comment>
<feature type="domain" description="Glutamyl/glutaminyl-tRNA synthetase class Ib catalytic" evidence="11">
    <location>
        <begin position="100"/>
        <end position="405"/>
    </location>
</feature>
<dbReference type="InterPro" id="IPR014729">
    <property type="entry name" value="Rossmann-like_a/b/a_fold"/>
</dbReference>
<dbReference type="GO" id="GO:0004818">
    <property type="term" value="F:glutamate-tRNA ligase activity"/>
    <property type="evidence" value="ECO:0007669"/>
    <property type="project" value="UniProtKB-UniRule"/>
</dbReference>
<feature type="short sequence motif" description="'HIGH' region" evidence="10">
    <location>
        <begin position="107"/>
        <end position="117"/>
    </location>
</feature>
<dbReference type="PANTHER" id="PTHR43097:SF5">
    <property type="entry name" value="GLUTAMATE--TRNA LIGASE"/>
    <property type="match status" value="1"/>
</dbReference>
<dbReference type="NCBIfam" id="NF003169">
    <property type="entry name" value="PRK04156.1"/>
    <property type="match status" value="1"/>
</dbReference>
<keyword evidence="8 10" id="KW-0030">Aminoacyl-tRNA synthetase</keyword>
<keyword evidence="6 10" id="KW-0067">ATP-binding</keyword>
<protein>
    <recommendedName>
        <fullName evidence="10">Glutamate--tRNA ligase</fullName>
        <ecNumber evidence="10">6.1.1.17</ecNumber>
    </recommendedName>
    <alternativeName>
        <fullName evidence="10">Glutamyl-tRNA synthetase</fullName>
        <shortName evidence="10">GluRS</shortName>
    </alternativeName>
</protein>
<dbReference type="InterPro" id="IPR049437">
    <property type="entry name" value="tRNA-synt_1c_C2"/>
</dbReference>
<reference evidence="14 17" key="1">
    <citation type="journal article" date="2005" name="Environ. Microbiol.">
        <title>Genetic and functional properties of uncultivated thermophilic crenarchaeotes from a subsurface gold mine as revealed by analysis of genome fragments.</title>
        <authorList>
            <person name="Nunoura T."/>
            <person name="Hirayama H."/>
            <person name="Takami H."/>
            <person name="Oida H."/>
            <person name="Nishi S."/>
            <person name="Shimamura S."/>
            <person name="Suzuki Y."/>
            <person name="Inagaki F."/>
            <person name="Takai K."/>
            <person name="Nealson K.H."/>
            <person name="Horikoshi K."/>
        </authorList>
    </citation>
    <scope>NUCLEOTIDE SEQUENCE [LARGE SCALE GENOMIC DNA]</scope>
</reference>
<dbReference type="InterPro" id="IPR000924">
    <property type="entry name" value="Glu/Gln-tRNA-synth"/>
</dbReference>
<dbReference type="Gene3D" id="2.40.240.100">
    <property type="match status" value="1"/>
</dbReference>
<dbReference type="BioCyc" id="CCAL311458:G131R-434-MONOMER"/>
<dbReference type="AlphaFoldDB" id="E6N580"/>
<feature type="domain" description="tRNA synthetases class I (E and Q) anti-codon binding" evidence="13">
    <location>
        <begin position="500"/>
        <end position="562"/>
    </location>
</feature>
<keyword evidence="5 10" id="KW-0547">Nucleotide-binding</keyword>
<evidence type="ECO:0000313" key="14">
    <source>
        <dbReference type="EMBL" id="BAJ47449.1"/>
    </source>
</evidence>
<dbReference type="GO" id="GO:0006424">
    <property type="term" value="P:glutamyl-tRNA aminoacylation"/>
    <property type="evidence" value="ECO:0007669"/>
    <property type="project" value="UniProtKB-UniRule"/>
</dbReference>
<accession>E6N580</accession>
<evidence type="ECO:0000256" key="5">
    <source>
        <dbReference type="ARBA" id="ARBA00022741"/>
    </source>
</evidence>
<comment type="catalytic activity">
    <reaction evidence="9 10">
        <text>tRNA(Glu) + L-glutamate + ATP = L-glutamyl-tRNA(Glu) + AMP + diphosphate</text>
        <dbReference type="Rhea" id="RHEA:23540"/>
        <dbReference type="Rhea" id="RHEA-COMP:9663"/>
        <dbReference type="Rhea" id="RHEA-COMP:9680"/>
        <dbReference type="ChEBI" id="CHEBI:29985"/>
        <dbReference type="ChEBI" id="CHEBI:30616"/>
        <dbReference type="ChEBI" id="CHEBI:33019"/>
        <dbReference type="ChEBI" id="CHEBI:78442"/>
        <dbReference type="ChEBI" id="CHEBI:78520"/>
        <dbReference type="ChEBI" id="CHEBI:456215"/>
        <dbReference type="EC" id="6.1.1.17"/>
    </reaction>
</comment>
<dbReference type="NCBIfam" id="TIGR00463">
    <property type="entry name" value="gltX_arch"/>
    <property type="match status" value="1"/>
</dbReference>
<keyword evidence="3 10" id="KW-0963">Cytoplasm</keyword>
<evidence type="ECO:0000256" key="8">
    <source>
        <dbReference type="ARBA" id="ARBA00023146"/>
    </source>
</evidence>
<dbReference type="Gene3D" id="2.40.240.10">
    <property type="entry name" value="Ribosomal Protein L25, Chain P"/>
    <property type="match status" value="1"/>
</dbReference>
<evidence type="ECO:0000256" key="9">
    <source>
        <dbReference type="ARBA" id="ARBA00048351"/>
    </source>
</evidence>
<dbReference type="GO" id="GO:0005524">
    <property type="term" value="F:ATP binding"/>
    <property type="evidence" value="ECO:0007669"/>
    <property type="project" value="UniProtKB-UniRule"/>
</dbReference>
<evidence type="ECO:0000256" key="10">
    <source>
        <dbReference type="HAMAP-Rule" id="MF_02076"/>
    </source>
</evidence>
<dbReference type="PRINTS" id="PR00987">
    <property type="entry name" value="TRNASYNTHGLU"/>
</dbReference>
<dbReference type="GO" id="GO:0032991">
    <property type="term" value="C:protein-containing complex"/>
    <property type="evidence" value="ECO:0007669"/>
    <property type="project" value="UniProtKB-ARBA"/>
</dbReference>
<dbReference type="InterPro" id="IPR020058">
    <property type="entry name" value="Glu/Gln-tRNA-synth_Ib_cat-dom"/>
</dbReference>
<dbReference type="InterPro" id="IPR020056">
    <property type="entry name" value="Rbsml_bL25/Gln-tRNA_synth_N"/>
</dbReference>
<evidence type="ECO:0000259" key="13">
    <source>
        <dbReference type="Pfam" id="PF20974"/>
    </source>
</evidence>
<dbReference type="InterPro" id="IPR050132">
    <property type="entry name" value="Gln/Glu-tRNA_Ligase"/>
</dbReference>
<gene>
    <name evidence="10" type="primary">gltX</name>
    <name evidence="16" type="ORF">CSUB_C0427</name>
    <name evidence="15" type="ORF">HGMM_F03A05C03</name>
    <name evidence="14" type="ORF">HGMM_F36H04C19</name>
</gene>
<dbReference type="STRING" id="311458.CSUB_C0427"/>
<name>E6N580_CALS0</name>
<evidence type="ECO:0000259" key="12">
    <source>
        <dbReference type="Pfam" id="PF03950"/>
    </source>
</evidence>
<evidence type="ECO:0000256" key="7">
    <source>
        <dbReference type="ARBA" id="ARBA00022917"/>
    </source>
</evidence>
<dbReference type="InterPro" id="IPR020059">
    <property type="entry name" value="Glu/Gln-tRNA-synth_Ib_codon-bd"/>
</dbReference>
<sequence>MKTLRDRVLEEALRNAVEHGGKAVAKAVLSKILGSEPALRQRVAEVKQVVEEVVEEVNSMDLGVQKRVLAEKFGGQEPMRRRDVGETRLPPPLPGAVEGKVVTRLPPEPSGYMHLGHALAGLINEHYARRYGGKLWLRFEDTNPRKARLEFYESFRKGYRWLGIEWDFEKNNSDDMESYYMYAERMIREGFLYPCFCSSEEMHRQRAQGIGCKHRGLVGEAGLETWEKALNRVYGEGEVSFRLVGEMSSPNTALRDPVMFRIVDHPHPLKGREYVVWPTYDFAAAVQDALCGVTHVLRSSEFAFRDELQNMIRGILGLSNPVYVEFSRFEFRGATTSKREIRSLIEEKVVSGWDDPRLSTIEAVKRRGILPQAIREFTLTYAGVTQAKKIFDWSLLHSINRKHLDPVARRLWFVASPVKLRLINHKRAEVEVPYHPSTNMGKRVVKAGETLYISGPDAENLGVGEVFRLKLLTNVKVVEKGAGEVVGEVVEGPPLKDGRIIQWVSEDNRRVKVIRYGPLFTEDGSVDRKSLWVEEGLAEAAVETVAFEEVVQFERYGFVRRDSPDELRFVYCHD</sequence>
<dbReference type="PANTHER" id="PTHR43097">
    <property type="entry name" value="GLUTAMINE-TRNA LIGASE"/>
    <property type="match status" value="1"/>
</dbReference>
<evidence type="ECO:0000259" key="11">
    <source>
        <dbReference type="Pfam" id="PF00749"/>
    </source>
</evidence>
<dbReference type="InterPro" id="IPR011035">
    <property type="entry name" value="Ribosomal_bL25/Gln-tRNA_synth"/>
</dbReference>
<dbReference type="SUPFAM" id="SSF52374">
    <property type="entry name" value="Nucleotidylyl transferase"/>
    <property type="match status" value="1"/>
</dbReference>
<evidence type="ECO:0000313" key="16">
    <source>
        <dbReference type="EMBL" id="BAJ50288.1"/>
    </source>
</evidence>
<evidence type="ECO:0000256" key="3">
    <source>
        <dbReference type="ARBA" id="ARBA00022490"/>
    </source>
</evidence>
<evidence type="ECO:0000313" key="17">
    <source>
        <dbReference type="Proteomes" id="UP000008120"/>
    </source>
</evidence>
<dbReference type="SUPFAM" id="SSF50715">
    <property type="entry name" value="Ribosomal protein L25-like"/>
    <property type="match status" value="1"/>
</dbReference>
<keyword evidence="4 10" id="KW-0436">Ligase</keyword>
<evidence type="ECO:0000256" key="2">
    <source>
        <dbReference type="ARBA" id="ARBA00008927"/>
    </source>
</evidence>
<comment type="subcellular location">
    <subcellularLocation>
        <location evidence="1 10">Cytoplasm</location>
    </subcellularLocation>
</comment>
<feature type="domain" description="Glutamyl/glutaminyl-tRNA synthetase class Ib anti-codon binding" evidence="12">
    <location>
        <begin position="408"/>
        <end position="485"/>
    </location>
</feature>
<comment type="function">
    <text evidence="10">Catalyzes the attachment of glutamate to tRNA(Glu) in a two-step reaction: glutamate is first activated by ATP to form Glu-AMP and then transferred to the acceptor end of tRNA(Glu).</text>
</comment>
<dbReference type="Gene3D" id="3.40.50.620">
    <property type="entry name" value="HUPs"/>
    <property type="match status" value="1"/>
</dbReference>
<dbReference type="InterPro" id="IPR001412">
    <property type="entry name" value="aa-tRNA-synth_I_CS"/>
</dbReference>
<dbReference type="Proteomes" id="UP000008120">
    <property type="component" value="Chromosome"/>
</dbReference>
<dbReference type="Pfam" id="PF03950">
    <property type="entry name" value="tRNA-synt_1c_C"/>
    <property type="match status" value="1"/>
</dbReference>
<dbReference type="InterPro" id="IPR004526">
    <property type="entry name" value="Glu-tRNA-synth_arc/euk"/>
</dbReference>
<dbReference type="PROSITE" id="PS00178">
    <property type="entry name" value="AA_TRNA_LIGASE_I"/>
    <property type="match status" value="1"/>
</dbReference>
<reference evidence="14 17" key="2">
    <citation type="journal article" date="2011" name="Nucleic Acids Res.">
        <title>Insights into the evolution of Archaea and eukaryotic protein modifier systems revealed by the genome of a novel archaeal group.</title>
        <authorList>
            <person name="Nunoura T."/>
            <person name="Takaki Y."/>
            <person name="Kakuta J."/>
            <person name="Nishi S."/>
            <person name="Sugahara J."/>
            <person name="Kazama H."/>
            <person name="Chee G."/>
            <person name="Hattori M."/>
            <person name="Kanai A."/>
            <person name="Atomi H."/>
            <person name="Takai K."/>
            <person name="Takami H."/>
        </authorList>
    </citation>
    <scope>NUCLEOTIDE SEQUENCE [LARGE SCALE GENOMIC DNA]</scope>
</reference>
<evidence type="ECO:0000256" key="1">
    <source>
        <dbReference type="ARBA" id="ARBA00004496"/>
    </source>
</evidence>
<dbReference type="EMBL" id="BA000048">
    <property type="protein sequence ID" value="BAJ50288.1"/>
    <property type="molecule type" value="Genomic_DNA"/>
</dbReference>
<dbReference type="EMBL" id="AP011890">
    <property type="protein sequence ID" value="BAJ49273.1"/>
    <property type="molecule type" value="Genomic_DNA"/>
</dbReference>
<keyword evidence="7 10" id="KW-0648">Protein biosynthesis</keyword>
<proteinExistence type="inferred from homology"/>
<dbReference type="Pfam" id="PF20974">
    <property type="entry name" value="tRNA-synt_1c_C2"/>
    <property type="match status" value="1"/>
</dbReference>
<evidence type="ECO:0000256" key="6">
    <source>
        <dbReference type="ARBA" id="ARBA00022840"/>
    </source>
</evidence>
<organism evidence="14 17">
    <name type="scientific">Caldiarchaeum subterraneum</name>
    <dbReference type="NCBI Taxonomy" id="311458"/>
    <lineage>
        <taxon>Archaea</taxon>
        <taxon>Nitrososphaerota</taxon>
        <taxon>Candidatus Caldarchaeales</taxon>
        <taxon>Candidatus Caldarchaeaceae</taxon>
        <taxon>Candidatus Caldarchaeum</taxon>
    </lineage>
</organism>
<dbReference type="KEGG" id="csu:CSUB_C0427"/>
<dbReference type="Pfam" id="PF00749">
    <property type="entry name" value="tRNA-synt_1c"/>
    <property type="match status" value="1"/>
</dbReference>